<dbReference type="PIRSF" id="PIRSF016481">
    <property type="entry name" value="Pilus_assembly_PilP"/>
    <property type="match status" value="1"/>
</dbReference>
<organism evidence="2 3">
    <name type="scientific">Thioploca ingrica</name>
    <dbReference type="NCBI Taxonomy" id="40754"/>
    <lineage>
        <taxon>Bacteria</taxon>
        <taxon>Pseudomonadati</taxon>
        <taxon>Pseudomonadota</taxon>
        <taxon>Gammaproteobacteria</taxon>
        <taxon>Thiotrichales</taxon>
        <taxon>Thiotrichaceae</taxon>
        <taxon>Thioploca</taxon>
    </lineage>
</organism>
<dbReference type="STRING" id="40754.THII_3931"/>
<protein>
    <submittedName>
        <fullName evidence="2">Type IV pilus assembly protein PilP</fullName>
    </submittedName>
</protein>
<evidence type="ECO:0000313" key="2">
    <source>
        <dbReference type="EMBL" id="BAP58228.1"/>
    </source>
</evidence>
<feature type="chain" id="PRO_5001852728" evidence="1">
    <location>
        <begin position="28"/>
        <end position="196"/>
    </location>
</feature>
<dbReference type="OrthoDB" id="5296580at2"/>
<keyword evidence="3" id="KW-1185">Reference proteome</keyword>
<dbReference type="AlphaFoldDB" id="A0A090AIJ0"/>
<dbReference type="EMBL" id="AP014633">
    <property type="protein sequence ID" value="BAP58228.1"/>
    <property type="molecule type" value="Genomic_DNA"/>
</dbReference>
<dbReference type="PROSITE" id="PS51257">
    <property type="entry name" value="PROKAR_LIPOPROTEIN"/>
    <property type="match status" value="1"/>
</dbReference>
<dbReference type="InterPro" id="IPR007446">
    <property type="entry name" value="PilP"/>
</dbReference>
<dbReference type="Proteomes" id="UP000031623">
    <property type="component" value="Chromosome"/>
</dbReference>
<feature type="signal peptide" evidence="1">
    <location>
        <begin position="1"/>
        <end position="27"/>
    </location>
</feature>
<reference evidence="2" key="1">
    <citation type="journal article" date="2014" name="ISME J.">
        <title>Ecophysiology of Thioploca ingrica as revealed by the complete genome sequence supplemented with proteomic evidence.</title>
        <authorList>
            <person name="Kojima H."/>
            <person name="Ogura Y."/>
            <person name="Yamamoto N."/>
            <person name="Togashi T."/>
            <person name="Mori H."/>
            <person name="Watanabe T."/>
            <person name="Nemoto F."/>
            <person name="Kurokawa K."/>
            <person name="Hayashi T."/>
            <person name="Fukui M."/>
        </authorList>
    </citation>
    <scope>NUCLEOTIDE SEQUENCE [LARGE SCALE GENOMIC DNA]</scope>
</reference>
<accession>A0A090AIJ0</accession>
<name>A0A090AIJ0_9GAMM</name>
<proteinExistence type="predicted"/>
<dbReference type="HOGENOM" id="CLU_109321_1_0_6"/>
<evidence type="ECO:0000256" key="1">
    <source>
        <dbReference type="SAM" id="SignalP"/>
    </source>
</evidence>
<dbReference type="Pfam" id="PF04351">
    <property type="entry name" value="PilP"/>
    <property type="match status" value="1"/>
</dbReference>
<sequence length="196" mass="22101">MKNANSLCSKYCYYLIYIGLLTSLLTACSSTDMTDLEEYVAQIKKQENPRVDSIPDFGDIPSYFYEAQHLRDPFEPLIDNQKPTLLATGEGKQKEDCPSPEDSHRVRVGIELIPIDALQMVGTLETKDPQGHPTLWALVVSKSDGTIYRVKQGDYMGNNYGQIINISEEEIEIAEQVPDNEGCWRENLTKISLFSS</sequence>
<dbReference type="KEGG" id="tig:THII_3931"/>
<keyword evidence="1" id="KW-0732">Signal</keyword>
<evidence type="ECO:0000313" key="3">
    <source>
        <dbReference type="Proteomes" id="UP000031623"/>
    </source>
</evidence>
<gene>
    <name evidence="2" type="ORF">THII_3931</name>
</gene>
<dbReference type="Gene3D" id="2.30.30.830">
    <property type="match status" value="1"/>
</dbReference>